<organism evidence="1 2">
    <name type="scientific">Flavobacterium gillisiae</name>
    <dbReference type="NCBI Taxonomy" id="150146"/>
    <lineage>
        <taxon>Bacteria</taxon>
        <taxon>Pseudomonadati</taxon>
        <taxon>Bacteroidota</taxon>
        <taxon>Flavobacteriia</taxon>
        <taxon>Flavobacteriales</taxon>
        <taxon>Flavobacteriaceae</taxon>
        <taxon>Flavobacterium</taxon>
    </lineage>
</organism>
<proteinExistence type="predicted"/>
<reference evidence="2" key="1">
    <citation type="submission" date="2016-10" db="EMBL/GenBank/DDBJ databases">
        <authorList>
            <person name="Varghese N."/>
            <person name="Submissions S."/>
        </authorList>
    </citation>
    <scope>NUCLEOTIDE SEQUENCE [LARGE SCALE GENOMIC DNA]</scope>
    <source>
        <strain evidence="2">DSM 22376</strain>
    </source>
</reference>
<evidence type="ECO:0000313" key="1">
    <source>
        <dbReference type="EMBL" id="SEA25748.1"/>
    </source>
</evidence>
<dbReference type="STRING" id="150146.SAMN05443667_10315"/>
<sequence>MREEANSIGDIGPCGSYYCCQTWSTNFRTDSPFSARYQNNYRREGNKFECYIKDETENIDGSKSDELKDKTQARNKAIVAKPLSYANVVGQDSITRFDDKDSKRKKSYNIKKRKTQ</sequence>
<accession>A0A1H3ZQ03</accession>
<dbReference type="AlphaFoldDB" id="A0A1H3ZQ03"/>
<dbReference type="EMBL" id="FNRD01000003">
    <property type="protein sequence ID" value="SEA25748.1"/>
    <property type="molecule type" value="Genomic_DNA"/>
</dbReference>
<protein>
    <submittedName>
        <fullName evidence="1">Uncharacterized protein</fullName>
    </submittedName>
</protein>
<gene>
    <name evidence="1" type="ORF">SAMN05443667_10315</name>
</gene>
<dbReference type="Proteomes" id="UP000198951">
    <property type="component" value="Unassembled WGS sequence"/>
</dbReference>
<evidence type="ECO:0000313" key="2">
    <source>
        <dbReference type="Proteomes" id="UP000198951"/>
    </source>
</evidence>
<name>A0A1H3ZQ03_9FLAO</name>
<keyword evidence="2" id="KW-1185">Reference proteome</keyword>